<reference evidence="4" key="1">
    <citation type="submission" date="2017-02" db="EMBL/GenBank/DDBJ databases">
        <title>Delving into the versatile metabolic prowess of the omnipresent phylum Bacteroidetes.</title>
        <authorList>
            <person name="Nobu M.K."/>
            <person name="Mei R."/>
            <person name="Narihiro T."/>
            <person name="Kuroda K."/>
            <person name="Liu W.-T."/>
        </authorList>
    </citation>
    <scope>NUCLEOTIDE SEQUENCE</scope>
    <source>
        <strain evidence="4">ADurb.Bin276</strain>
    </source>
</reference>
<dbReference type="CDD" id="cd09620">
    <property type="entry name" value="CBM9_like_3"/>
    <property type="match status" value="1"/>
</dbReference>
<dbReference type="InterPro" id="IPR052177">
    <property type="entry name" value="Divisome_Glycosyl_Hydrolase"/>
</dbReference>
<protein>
    <recommendedName>
        <fullName evidence="5">Glycosyl hydrolase-like 10 domain-containing protein</fullName>
    </recommendedName>
</protein>
<dbReference type="EMBL" id="MWBQ01000032">
    <property type="protein sequence ID" value="OQA60784.1"/>
    <property type="molecule type" value="Genomic_DNA"/>
</dbReference>
<organism evidence="4">
    <name type="scientific">Candidatus Atribacter allofermentans</name>
    <dbReference type="NCBI Taxonomy" id="1852833"/>
    <lineage>
        <taxon>Bacteria</taxon>
        <taxon>Pseudomonadati</taxon>
        <taxon>Atribacterota</taxon>
        <taxon>Atribacteria</taxon>
        <taxon>Atribacterales</taxon>
        <taxon>Atribacteraceae</taxon>
        <taxon>Atribacter</taxon>
    </lineage>
</organism>
<proteinExistence type="predicted"/>
<dbReference type="SUPFAM" id="SSF51445">
    <property type="entry name" value="(Trans)glycosidases"/>
    <property type="match status" value="1"/>
</dbReference>
<dbReference type="InterPro" id="IPR010502">
    <property type="entry name" value="Carb-bd_dom_fam9"/>
</dbReference>
<dbReference type="InterPro" id="IPR003790">
    <property type="entry name" value="GHL10"/>
</dbReference>
<dbReference type="Gene3D" id="3.20.20.80">
    <property type="entry name" value="Glycosidases"/>
    <property type="match status" value="1"/>
</dbReference>
<dbReference type="InterPro" id="IPR017853">
    <property type="entry name" value="GH"/>
</dbReference>
<dbReference type="PANTHER" id="PTHR43405">
    <property type="entry name" value="GLYCOSYL HYDROLASE DIGH"/>
    <property type="match status" value="1"/>
</dbReference>
<dbReference type="AlphaFoldDB" id="A0A1V5T2E4"/>
<dbReference type="SUPFAM" id="SSF49344">
    <property type="entry name" value="CBD9-like"/>
    <property type="match status" value="1"/>
</dbReference>
<feature type="domain" description="Carbohydrate-binding" evidence="3">
    <location>
        <begin position="419"/>
        <end position="598"/>
    </location>
</feature>
<evidence type="ECO:0000256" key="1">
    <source>
        <dbReference type="ARBA" id="ARBA00022729"/>
    </source>
</evidence>
<gene>
    <name evidence="4" type="ORF">BWY41_00499</name>
</gene>
<evidence type="ECO:0000259" key="2">
    <source>
        <dbReference type="Pfam" id="PF02638"/>
    </source>
</evidence>
<dbReference type="GO" id="GO:0004553">
    <property type="term" value="F:hydrolase activity, hydrolyzing O-glycosyl compounds"/>
    <property type="evidence" value="ECO:0007669"/>
    <property type="project" value="InterPro"/>
</dbReference>
<comment type="caution">
    <text evidence="4">The sequence shown here is derived from an EMBL/GenBank/DDBJ whole genome shotgun (WGS) entry which is preliminary data.</text>
</comment>
<dbReference type="Pfam" id="PF02638">
    <property type="entry name" value="GHL10"/>
    <property type="match status" value="1"/>
</dbReference>
<accession>A0A1V5T2E4</accession>
<keyword evidence="1" id="KW-0732">Signal</keyword>
<evidence type="ECO:0008006" key="5">
    <source>
        <dbReference type="Google" id="ProtNLM"/>
    </source>
</evidence>
<dbReference type="Gene3D" id="2.60.40.1190">
    <property type="match status" value="1"/>
</dbReference>
<dbReference type="Proteomes" id="UP000485569">
    <property type="component" value="Unassembled WGS sequence"/>
</dbReference>
<dbReference type="PANTHER" id="PTHR43405:SF1">
    <property type="entry name" value="GLYCOSYL HYDROLASE DIGH"/>
    <property type="match status" value="1"/>
</dbReference>
<name>A0A1V5T2E4_9BACT</name>
<evidence type="ECO:0000313" key="4">
    <source>
        <dbReference type="EMBL" id="OQA60784.1"/>
    </source>
</evidence>
<feature type="domain" description="Glycosyl hydrolase-like 10" evidence="2">
    <location>
        <begin position="29"/>
        <end position="303"/>
    </location>
</feature>
<sequence>MLKKGPLFYILFILFTILAPATLTHALPEFRGVWIDVRSIPNTRDGIEAMVKELASAHFNAILVESFYLGKTIYPSDFLAQQGLTSQMEVYEQTNLDPLAAFIESAHSYNMQVHAWFDMFYVGLNQPGELLEKFPAWQSIQRDGTVGYTQGKNHFYWACPLHQGVKEFYIGLLIEVLQNYDLDGIHLDYLRFPDTTIADTCYAQEHREHFLSQYGVDPIAIDPFTQPDVYRLWNSYRAQSVTGLLAEINTRVHQIKPDIILSVAVQPRGMPIELNPGFLQNWPFWTENHYLDVLIPMTYSSRVNEMKGLTYWVNTFLLGNLPAFAGIQAFNLPDIKNLSQMVEFSRLAQFQGSVIFAYPYLNSEILDSLKQGPFQEKAEAPSRKYLNSLVPVEKVQVVQYSHPNPRTIKAQLIHEVIQVDGLLHEKSWEKADFQNEFSLITGEGLASSQTTVACLFSPTYLYIMFQVDDSPEQNRKITIYQKDGPVFYDDSVEVFIDPWFSSSFYYHLSLNSIGTQYDSFSRSGPSWNANWEVAIQEKTNGWTVEIAIPFSKLEIQTPQPGDQWKINFNRTDIILGEFSGWSPTPGTFHASSFFGVLEFEK</sequence>
<evidence type="ECO:0000259" key="3">
    <source>
        <dbReference type="Pfam" id="PF06452"/>
    </source>
</evidence>
<dbReference type="GO" id="GO:0030246">
    <property type="term" value="F:carbohydrate binding"/>
    <property type="evidence" value="ECO:0007669"/>
    <property type="project" value="InterPro"/>
</dbReference>
<dbReference type="Pfam" id="PF06452">
    <property type="entry name" value="CBM9_1"/>
    <property type="match status" value="1"/>
</dbReference>
<dbReference type="GO" id="GO:0016052">
    <property type="term" value="P:carbohydrate catabolic process"/>
    <property type="evidence" value="ECO:0007669"/>
    <property type="project" value="InterPro"/>
</dbReference>